<dbReference type="PANTHER" id="PTHR43115">
    <property type="entry name" value="DEHYDROGENASE/REDUCTASE SDR FAMILY MEMBER 11"/>
    <property type="match status" value="1"/>
</dbReference>
<dbReference type="SUPFAM" id="SSF51735">
    <property type="entry name" value="NAD(P)-binding Rossmann-fold domains"/>
    <property type="match status" value="2"/>
</dbReference>
<dbReference type="InterPro" id="IPR020904">
    <property type="entry name" value="Sc_DH/Rdtase_CS"/>
</dbReference>
<dbReference type="PROSITE" id="PS00061">
    <property type="entry name" value="ADH_SHORT"/>
    <property type="match status" value="2"/>
</dbReference>
<dbReference type="PANTHER" id="PTHR43115:SF4">
    <property type="entry name" value="DEHYDROGENASE_REDUCTASE SDR FAMILY MEMBER 11"/>
    <property type="match status" value="1"/>
</dbReference>
<dbReference type="EMBL" id="JARPUR010000003">
    <property type="protein sequence ID" value="KAK4880621.1"/>
    <property type="molecule type" value="Genomic_DNA"/>
</dbReference>
<dbReference type="InterPro" id="IPR036291">
    <property type="entry name" value="NAD(P)-bd_dom_sf"/>
</dbReference>
<dbReference type="FunFam" id="3.40.50.720:FF:000047">
    <property type="entry name" value="NADP-dependent L-serine/L-allo-threonine dehydrogenase"/>
    <property type="match status" value="2"/>
</dbReference>
<organism evidence="3 4">
    <name type="scientific">Aquatica leii</name>
    <dbReference type="NCBI Taxonomy" id="1421715"/>
    <lineage>
        <taxon>Eukaryota</taxon>
        <taxon>Metazoa</taxon>
        <taxon>Ecdysozoa</taxon>
        <taxon>Arthropoda</taxon>
        <taxon>Hexapoda</taxon>
        <taxon>Insecta</taxon>
        <taxon>Pterygota</taxon>
        <taxon>Neoptera</taxon>
        <taxon>Endopterygota</taxon>
        <taxon>Coleoptera</taxon>
        <taxon>Polyphaga</taxon>
        <taxon>Elateriformia</taxon>
        <taxon>Elateroidea</taxon>
        <taxon>Lampyridae</taxon>
        <taxon>Luciolinae</taxon>
        <taxon>Aquatica</taxon>
    </lineage>
</organism>
<evidence type="ECO:0008006" key="5">
    <source>
        <dbReference type="Google" id="ProtNLM"/>
    </source>
</evidence>
<dbReference type="AlphaFoldDB" id="A0AAN7S9U9"/>
<evidence type="ECO:0000256" key="1">
    <source>
        <dbReference type="ARBA" id="ARBA00006484"/>
    </source>
</evidence>
<dbReference type="Proteomes" id="UP001353858">
    <property type="component" value="Unassembled WGS sequence"/>
</dbReference>
<keyword evidence="2" id="KW-0560">Oxidoreductase</keyword>
<sequence>MNKWKGKVAVVTGASAGIGAAIADALVKEGMIVIGIARRKHIIEDNATRLRAEYEGILHALEADITNEDDILKVFNWTMHNYGPVHVLINNAGISRLTTLCDGDTKMWKDIINTNVMGLCIATREAIKNMQKHQVNGHVICISSIAGHFDSNMPYHIYSASKKAVTAVTETVRLELLSMNSRIKITTISPGHVYTEILKATNLASGGLISKEAEEQFRLQNPALQAEDIADAVLYALKTPPYVQSVAMDRWRNKVAVVTGASSGIGAAIAEKLVKEEVIVVGLARGQEKLEEISKKLNHNKTYFYPRVADITKEEDILNAFNWAVTNLGPIHILVNNAGIVRFANLAEGSTDLWKQVFDTNVIGLCIATREAVKNMKDNNVDGHIVHINSVAGHKIPLGTQIYGASKYAVTALTEILRQELVSQGSKIKVSSISPGYVKTNIFQSALSNTETPSVSTNTDLLTSIDAVLQPEDVAESVLYTLGTPPHVQVHELIIKPVGEAF</sequence>
<reference evidence="4" key="1">
    <citation type="submission" date="2023-01" db="EMBL/GenBank/DDBJ databases">
        <title>Key to firefly adult light organ development and bioluminescence: homeobox transcription factors regulate luciferase expression and transportation to peroxisome.</title>
        <authorList>
            <person name="Fu X."/>
        </authorList>
    </citation>
    <scope>NUCLEOTIDE SEQUENCE [LARGE SCALE GENOMIC DNA]</scope>
</reference>
<accession>A0AAN7S9U9</accession>
<keyword evidence="4" id="KW-1185">Reference proteome</keyword>
<dbReference type="GO" id="GO:0016616">
    <property type="term" value="F:oxidoreductase activity, acting on the CH-OH group of donors, NAD or NADP as acceptor"/>
    <property type="evidence" value="ECO:0007669"/>
    <property type="project" value="UniProtKB-ARBA"/>
</dbReference>
<dbReference type="PRINTS" id="PR00080">
    <property type="entry name" value="SDRFAMILY"/>
</dbReference>
<comment type="caution">
    <text evidence="3">The sequence shown here is derived from an EMBL/GenBank/DDBJ whole genome shotgun (WGS) entry which is preliminary data.</text>
</comment>
<evidence type="ECO:0000313" key="3">
    <source>
        <dbReference type="EMBL" id="KAK4880621.1"/>
    </source>
</evidence>
<evidence type="ECO:0000313" key="4">
    <source>
        <dbReference type="Proteomes" id="UP001353858"/>
    </source>
</evidence>
<gene>
    <name evidence="3" type="ORF">RN001_008767</name>
</gene>
<name>A0AAN7S9U9_9COLE</name>
<evidence type="ECO:0000256" key="2">
    <source>
        <dbReference type="ARBA" id="ARBA00023002"/>
    </source>
</evidence>
<dbReference type="InterPro" id="IPR002347">
    <property type="entry name" value="SDR_fam"/>
</dbReference>
<dbReference type="PRINTS" id="PR00081">
    <property type="entry name" value="GDHRDH"/>
</dbReference>
<protein>
    <recommendedName>
        <fullName evidence="5">Farnesol dehydrogenase</fullName>
    </recommendedName>
</protein>
<proteinExistence type="inferred from homology"/>
<comment type="similarity">
    <text evidence="1">Belongs to the short-chain dehydrogenases/reductases (SDR) family.</text>
</comment>
<dbReference type="Pfam" id="PF00106">
    <property type="entry name" value="adh_short"/>
    <property type="match status" value="2"/>
</dbReference>
<dbReference type="Gene3D" id="3.40.50.720">
    <property type="entry name" value="NAD(P)-binding Rossmann-like Domain"/>
    <property type="match status" value="2"/>
</dbReference>